<protein>
    <submittedName>
        <fullName evidence="1">Uncharacterized protein</fullName>
    </submittedName>
</protein>
<dbReference type="AlphaFoldDB" id="A0AAE6Z332"/>
<gene>
    <name evidence="1" type="ORF">DWG24_20995</name>
</gene>
<organism evidence="1 2">
    <name type="scientific">Dickeya zeae</name>
    <dbReference type="NCBI Taxonomy" id="204042"/>
    <lineage>
        <taxon>Bacteria</taxon>
        <taxon>Pseudomonadati</taxon>
        <taxon>Pseudomonadota</taxon>
        <taxon>Gammaproteobacteria</taxon>
        <taxon>Enterobacterales</taxon>
        <taxon>Pectobacteriaceae</taxon>
        <taxon>Dickeya</taxon>
    </lineage>
</organism>
<evidence type="ECO:0000313" key="1">
    <source>
        <dbReference type="EMBL" id="QIZ53042.1"/>
    </source>
</evidence>
<name>A0AAE6Z332_9GAMM</name>
<evidence type="ECO:0000313" key="2">
    <source>
        <dbReference type="Proteomes" id="UP000500801"/>
    </source>
</evidence>
<proteinExistence type="predicted"/>
<dbReference type="EMBL" id="CP033622">
    <property type="protein sequence ID" value="QIZ53042.1"/>
    <property type="molecule type" value="Genomic_DNA"/>
</dbReference>
<accession>A0AAE6Z332</accession>
<dbReference type="Proteomes" id="UP000500801">
    <property type="component" value="Chromosome"/>
</dbReference>
<sequence>MVPDFLFEQHKKWTAQHRKQALRAGRELYGLCDKAQGSLSDPVYGIMIRVTADRVDYVYAYYPQGIQGGLWVTLRVSQNKSGI</sequence>
<reference evidence="1 2" key="1">
    <citation type="submission" date="2018-11" db="EMBL/GenBank/DDBJ databases">
        <title>Complete genome sequence of Dickeya zeae strain CE1 infecting Canna edulis Ker-Gawl. in China.</title>
        <authorList>
            <person name="Zhang J."/>
            <person name="Lin B."/>
            <person name="Shen H."/>
            <person name="Jiang S."/>
            <person name="Pu X."/>
            <person name="Sun D."/>
        </authorList>
    </citation>
    <scope>NUCLEOTIDE SEQUENCE [LARGE SCALE GENOMIC DNA]</scope>
    <source>
        <strain evidence="1 2">CE1</strain>
    </source>
</reference>